<evidence type="ECO:0000313" key="2">
    <source>
        <dbReference type="EMBL" id="MBO4210170.1"/>
    </source>
</evidence>
<dbReference type="InterPro" id="IPR002937">
    <property type="entry name" value="Amino_oxidase"/>
</dbReference>
<proteinExistence type="predicted"/>
<dbReference type="InterPro" id="IPR036188">
    <property type="entry name" value="FAD/NAD-bd_sf"/>
</dbReference>
<evidence type="ECO:0000259" key="1">
    <source>
        <dbReference type="Pfam" id="PF01593"/>
    </source>
</evidence>
<evidence type="ECO:0000313" key="3">
    <source>
        <dbReference type="Proteomes" id="UP000823521"/>
    </source>
</evidence>
<organism evidence="2 3">
    <name type="scientific">Micromonospora echinofusca</name>
    <dbReference type="NCBI Taxonomy" id="47858"/>
    <lineage>
        <taxon>Bacteria</taxon>
        <taxon>Bacillati</taxon>
        <taxon>Actinomycetota</taxon>
        <taxon>Actinomycetes</taxon>
        <taxon>Micromonosporales</taxon>
        <taxon>Micromonosporaceae</taxon>
        <taxon>Micromonospora</taxon>
    </lineage>
</organism>
<dbReference type="RefSeq" id="WP_208817272.1">
    <property type="nucleotide sequence ID" value="NZ_WVUH01000419.1"/>
</dbReference>
<dbReference type="Proteomes" id="UP000823521">
    <property type="component" value="Unassembled WGS sequence"/>
</dbReference>
<sequence length="322" mass="33951">MSTERAGVVVVGAGISGLSCARVLVDAGVPVQVRERGRVPGGRMASKRFDGRPADLGAAYFTVSDPDFGAVVERWRAAGLAREWTDTFVSYGADGRRTVTGPMRWAAPRGLRSLLEALADDLPVVTDRLVTMVGPGPSVDGTPVGAVALAMPGPQAAWLLDPNLMAATRAAQEQRWLPTLTAVLRFPRRCWVDFAGAFVNDHPLLTTVCDDGDRRGDGAPVLVAHTTAGFAGQHLPQPTAAGPAIERAVRDLLGLPEPAAHIHVHRWTYARPETPVDGAYHLDDDGIGLAGDAFGPSRVQTAWLSGRALGRAIADRLGTPAG</sequence>
<comment type="caution">
    <text evidence="2">The sequence shown here is derived from an EMBL/GenBank/DDBJ whole genome shotgun (WGS) entry which is preliminary data.</text>
</comment>
<dbReference type="PANTHER" id="PTHR16128:SF5">
    <property type="entry name" value="FAD_NAD(P)-BINDING OXIDOREDUCTASE FAMILY PROTEIN"/>
    <property type="match status" value="1"/>
</dbReference>
<reference evidence="2 3" key="1">
    <citation type="submission" date="2019-12" db="EMBL/GenBank/DDBJ databases">
        <title>Whole genome sequencing of endophytic Actinobacterium Micromonospora sp. MPMI6T.</title>
        <authorList>
            <person name="Evv R."/>
            <person name="Podile A.R."/>
        </authorList>
    </citation>
    <scope>NUCLEOTIDE SEQUENCE [LARGE SCALE GENOMIC DNA]</scope>
    <source>
        <strain evidence="2 3">MPMI6</strain>
    </source>
</reference>
<accession>A0ABS3W061</accession>
<gene>
    <name evidence="2" type="ORF">GSF22_29870</name>
</gene>
<dbReference type="PROSITE" id="PS51257">
    <property type="entry name" value="PROKAR_LIPOPROTEIN"/>
    <property type="match status" value="1"/>
</dbReference>
<dbReference type="EMBL" id="WVUH01000419">
    <property type="protein sequence ID" value="MBO4210170.1"/>
    <property type="molecule type" value="Genomic_DNA"/>
</dbReference>
<dbReference type="PANTHER" id="PTHR16128">
    <property type="entry name" value="FAD/NAD(P)-BINDING OXIDOREDUCTASE FAMILY PROTEIN"/>
    <property type="match status" value="1"/>
</dbReference>
<dbReference type="SUPFAM" id="SSF51905">
    <property type="entry name" value="FAD/NAD(P)-binding domain"/>
    <property type="match status" value="1"/>
</dbReference>
<dbReference type="Gene3D" id="3.90.660.10">
    <property type="match status" value="1"/>
</dbReference>
<dbReference type="Gene3D" id="3.50.50.60">
    <property type="entry name" value="FAD/NAD(P)-binding domain"/>
    <property type="match status" value="1"/>
</dbReference>
<protein>
    <submittedName>
        <fullName evidence="2">NAD(P)-binding protein</fullName>
    </submittedName>
</protein>
<name>A0ABS3W061_MICEH</name>
<keyword evidence="3" id="KW-1185">Reference proteome</keyword>
<dbReference type="Pfam" id="PF13450">
    <property type="entry name" value="NAD_binding_8"/>
    <property type="match status" value="1"/>
</dbReference>
<dbReference type="Pfam" id="PF01593">
    <property type="entry name" value="Amino_oxidase"/>
    <property type="match status" value="1"/>
</dbReference>
<feature type="domain" description="Amine oxidase" evidence="1">
    <location>
        <begin position="104"/>
        <end position="308"/>
    </location>
</feature>